<protein>
    <submittedName>
        <fullName evidence="1">Uncharacterized protein</fullName>
    </submittedName>
</protein>
<comment type="caution">
    <text evidence="1">The sequence shown here is derived from an EMBL/GenBank/DDBJ whole genome shotgun (WGS) entry which is preliminary data.</text>
</comment>
<name>A0A0B8PL05_9VIBR</name>
<reference evidence="1 2" key="2">
    <citation type="submission" date="2015-01" db="EMBL/GenBank/DDBJ databases">
        <authorList>
            <consortium name="NBRP consortium"/>
            <person name="Sawabe T."/>
            <person name="Meirelles P."/>
            <person name="Feng G."/>
            <person name="Sayaka M."/>
            <person name="Hattori M."/>
            <person name="Ohkuma M."/>
        </authorList>
    </citation>
    <scope>NUCLEOTIDE SEQUENCE [LARGE SCALE GENOMIC DNA]</scope>
    <source>
        <strain evidence="1 2">JCM19232</strain>
    </source>
</reference>
<evidence type="ECO:0000313" key="2">
    <source>
        <dbReference type="Proteomes" id="UP000031670"/>
    </source>
</evidence>
<accession>A0A0B8PL05</accession>
<sequence length="59" mass="7279">MRFEPEIVTALQHLKWWDYDARKMTGLVPDLPIEEFVEWFTDRKQSNEFSLYKPRTFEI</sequence>
<proteinExistence type="predicted"/>
<reference evidence="1 2" key="1">
    <citation type="submission" date="2015-01" db="EMBL/GenBank/DDBJ databases">
        <title>Vibrio sp. C5 JCM 19232 whole genome shotgun sequence.</title>
        <authorList>
            <person name="Sawabe T."/>
            <person name="Meirelles P."/>
            <person name="Feng G."/>
            <person name="Sayaka M."/>
            <person name="Hattori M."/>
            <person name="Ohkuma M."/>
        </authorList>
    </citation>
    <scope>NUCLEOTIDE SEQUENCE [LARGE SCALE GENOMIC DNA]</scope>
    <source>
        <strain evidence="1 2">JCM19232</strain>
    </source>
</reference>
<dbReference type="EMBL" id="BBSA01000010">
    <property type="protein sequence ID" value="GAM63808.1"/>
    <property type="molecule type" value="Genomic_DNA"/>
</dbReference>
<gene>
    <name evidence="1" type="ORF">JCM19232_2218</name>
</gene>
<evidence type="ECO:0000313" key="1">
    <source>
        <dbReference type="EMBL" id="GAM63808.1"/>
    </source>
</evidence>
<dbReference type="Proteomes" id="UP000031670">
    <property type="component" value="Unassembled WGS sequence"/>
</dbReference>
<organism evidence="1 2">
    <name type="scientific">Vibrio ishigakensis</name>
    <dbReference type="NCBI Taxonomy" id="1481914"/>
    <lineage>
        <taxon>Bacteria</taxon>
        <taxon>Pseudomonadati</taxon>
        <taxon>Pseudomonadota</taxon>
        <taxon>Gammaproteobacteria</taxon>
        <taxon>Vibrionales</taxon>
        <taxon>Vibrionaceae</taxon>
        <taxon>Vibrio</taxon>
    </lineage>
</organism>
<dbReference type="AlphaFoldDB" id="A0A0B8PL05"/>